<proteinExistence type="predicted"/>
<organism evidence="2 3">
    <name type="scientific">Haloquadratum walsbyi (strain DSM 16790 / HBSQ001)</name>
    <dbReference type="NCBI Taxonomy" id="362976"/>
    <lineage>
        <taxon>Archaea</taxon>
        <taxon>Methanobacteriati</taxon>
        <taxon>Methanobacteriota</taxon>
        <taxon>Stenosarchaea group</taxon>
        <taxon>Halobacteria</taxon>
        <taxon>Halobacteriales</taxon>
        <taxon>Haloferacaceae</taxon>
        <taxon>Haloquadratum</taxon>
    </lineage>
</organism>
<protein>
    <submittedName>
        <fullName evidence="2">Uncharacterized protein</fullName>
    </submittedName>
</protein>
<reference evidence="2 3" key="1">
    <citation type="journal article" date="2006" name="BMC Genomics">
        <title>The genome of the square archaeon Haloquadratum walsbyi: life at the limits of water activity.</title>
        <authorList>
            <person name="Bolhuis H.H."/>
            <person name="Palm P.P."/>
            <person name="Wende A.W."/>
            <person name="Falb M.M."/>
            <person name="Rampp M.M."/>
            <person name="Rodriguez-Valera F.F."/>
            <person name="Pfeiffer F.F."/>
            <person name="Oesterhelt D.D."/>
        </authorList>
    </citation>
    <scope>NUCLEOTIDE SEQUENCE [LARGE SCALE GENOMIC DNA]</scope>
    <source>
        <strain evidence="3">DSM 16790 / HBSQ001</strain>
    </source>
</reference>
<keyword evidence="1" id="KW-1133">Transmembrane helix</keyword>
<dbReference type="Proteomes" id="UP000001975">
    <property type="component" value="Chromosome"/>
</dbReference>
<dbReference type="STRING" id="362976.HQ_3296A"/>
<evidence type="ECO:0000313" key="2">
    <source>
        <dbReference type="EMBL" id="CCL97864.1"/>
    </source>
</evidence>
<feature type="transmembrane region" description="Helical" evidence="1">
    <location>
        <begin position="125"/>
        <end position="144"/>
    </location>
</feature>
<dbReference type="HOGENOM" id="CLU_1076070_0_0_2"/>
<gene>
    <name evidence="2" type="ordered locus">HQ_3296A</name>
</gene>
<name>J7RFW8_HALWD</name>
<dbReference type="KEGG" id="hwa:HQ_3296A"/>
<keyword evidence="1" id="KW-0472">Membrane</keyword>
<dbReference type="AlphaFoldDB" id="J7RFW8"/>
<keyword evidence="1" id="KW-0812">Transmembrane</keyword>
<dbReference type="eggNOG" id="arCOG02142">
    <property type="taxonomic scope" value="Archaea"/>
</dbReference>
<feature type="transmembrane region" description="Helical" evidence="1">
    <location>
        <begin position="100"/>
        <end position="119"/>
    </location>
</feature>
<feature type="transmembrane region" description="Helical" evidence="1">
    <location>
        <begin position="213"/>
        <end position="231"/>
    </location>
</feature>
<keyword evidence="3" id="KW-1185">Reference proteome</keyword>
<evidence type="ECO:0000313" key="3">
    <source>
        <dbReference type="Proteomes" id="UP000001975"/>
    </source>
</evidence>
<dbReference type="EMBL" id="AM180088">
    <property type="protein sequence ID" value="CCL97864.1"/>
    <property type="molecule type" value="Genomic_DNA"/>
</dbReference>
<sequence>MDVVLKGEIHTSRGDLNEERELVREGIDALVLEGKGSDADYERGGSWFSATSWIFGLVMSNIYTDNRILEDLALAQDASVIHTRESNADLVRNAGGFAKWTAALLFYVLFPLSLIIGIVTGQTVTGALVLLLSSLVPLLLLRVYNMRRSEGGENTDQRMADKIVEAAEDSERVVAVMGQAHVDGVKDRLPEDLNIDERGVAYPIWSRMHLEELITPVFTGFSVLFVFYLVSMNLYSFMIQLVAQVG</sequence>
<accession>J7RFW8</accession>
<evidence type="ECO:0000256" key="1">
    <source>
        <dbReference type="SAM" id="Phobius"/>
    </source>
</evidence>